<accession>A0A0G2ELG1</accession>
<keyword evidence="2" id="KW-0378">Hydrolase</keyword>
<dbReference type="PANTHER" id="PTHR32494">
    <property type="entry name" value="ALLANTOATE DEIMINASE-RELATED"/>
    <property type="match status" value="1"/>
</dbReference>
<dbReference type="GO" id="GO:0016813">
    <property type="term" value="F:hydrolase activity, acting on carbon-nitrogen (but not peptide) bonds, in linear amidines"/>
    <property type="evidence" value="ECO:0007669"/>
    <property type="project" value="InterPro"/>
</dbReference>
<evidence type="ECO:0000256" key="2">
    <source>
        <dbReference type="ARBA" id="ARBA00022801"/>
    </source>
</evidence>
<evidence type="ECO:0000313" key="5">
    <source>
        <dbReference type="Proteomes" id="UP000053317"/>
    </source>
</evidence>
<dbReference type="PANTHER" id="PTHR32494:SF5">
    <property type="entry name" value="ALLANTOATE AMIDOHYDROLASE"/>
    <property type="match status" value="1"/>
</dbReference>
<dbReference type="Pfam" id="PF07687">
    <property type="entry name" value="M20_dimer"/>
    <property type="match status" value="1"/>
</dbReference>
<evidence type="ECO:0000256" key="1">
    <source>
        <dbReference type="ARBA" id="ARBA00006247"/>
    </source>
</evidence>
<proteinExistence type="inferred from homology"/>
<dbReference type="InterPro" id="IPR036264">
    <property type="entry name" value="Bact_exopeptidase_dim_dom"/>
</dbReference>
<name>A0A0G2ELG1_PHACM</name>
<sequence length="346" mass="37718">MGGRFDGILGVLSALEVIRTLRERGVSLTRPLVAIDWTNEEGARFPAMCTGSSVWAGTKSQEGLHELASLTEDGITMRRELERLKFLGEIPSSHKAIPLAAHFELHIEQAKRLERESKRVGVVTGIQGMRWYTVVIHGNEGHAGSTPMQDRQDALVAASKLVLEVEKEAKRVNGFGTVGFLKPRSDSTNTIIGEVRLAIDLRHPSESVLDEVEANFRQILKGLESETIGISSEFTRTWESEAVIFDAEAVDCVREAAAIVAGKDSCLTMYSCAGHDSAETARVIPTAMIFVPSKNGISHNPAEFTSQDQCVLEHETEADLSKYSADGAQTLLEAVLAYDKLLAARA</sequence>
<dbReference type="SUPFAM" id="SSF53187">
    <property type="entry name" value="Zn-dependent exopeptidases"/>
    <property type="match status" value="1"/>
</dbReference>
<dbReference type="InterPro" id="IPR010158">
    <property type="entry name" value="Amidase_Cbmase"/>
</dbReference>
<reference evidence="4 5" key="1">
    <citation type="submission" date="2015-05" db="EMBL/GenBank/DDBJ databases">
        <title>Distinctive expansion of gene families associated with plant cell wall degradation and secondary metabolism in the genomes of grapevine trunk pathogens.</title>
        <authorList>
            <person name="Lawrence D.P."/>
            <person name="Travadon R."/>
            <person name="Rolshausen P.E."/>
            <person name="Baumgartner K."/>
        </authorList>
    </citation>
    <scope>NUCLEOTIDE SEQUENCE [LARGE SCALE GENOMIC DNA]</scope>
    <source>
        <strain evidence="4">UCRPC4</strain>
    </source>
</reference>
<dbReference type="Gene3D" id="3.40.630.10">
    <property type="entry name" value="Zn peptidases"/>
    <property type="match status" value="1"/>
</dbReference>
<comment type="caution">
    <text evidence="4">The sequence shown here is derived from an EMBL/GenBank/DDBJ whole genome shotgun (WGS) entry which is preliminary data.</text>
</comment>
<dbReference type="AlphaFoldDB" id="A0A0G2ELG1"/>
<dbReference type="SUPFAM" id="SSF55031">
    <property type="entry name" value="Bacterial exopeptidase dimerisation domain"/>
    <property type="match status" value="1"/>
</dbReference>
<dbReference type="Pfam" id="PF01546">
    <property type="entry name" value="Peptidase_M20"/>
    <property type="match status" value="1"/>
</dbReference>
<evidence type="ECO:0000313" key="4">
    <source>
        <dbReference type="EMBL" id="KKY23189.1"/>
    </source>
</evidence>
<feature type="domain" description="Peptidase M20 dimerisation" evidence="3">
    <location>
        <begin position="125"/>
        <end position="222"/>
    </location>
</feature>
<dbReference type="NCBIfam" id="TIGR01879">
    <property type="entry name" value="hydantase"/>
    <property type="match status" value="1"/>
</dbReference>
<reference evidence="4 5" key="2">
    <citation type="submission" date="2015-05" db="EMBL/GenBank/DDBJ databases">
        <authorList>
            <person name="Morales-Cruz A."/>
            <person name="Amrine K.C."/>
            <person name="Cantu D."/>
        </authorList>
    </citation>
    <scope>NUCLEOTIDE SEQUENCE [LARGE SCALE GENOMIC DNA]</scope>
    <source>
        <strain evidence="4">UCRPC4</strain>
    </source>
</reference>
<dbReference type="Proteomes" id="UP000053317">
    <property type="component" value="Unassembled WGS sequence"/>
</dbReference>
<gene>
    <name evidence="4" type="ORF">UCRPC4_g02974</name>
</gene>
<dbReference type="OrthoDB" id="4676at2759"/>
<evidence type="ECO:0000259" key="3">
    <source>
        <dbReference type="Pfam" id="PF07687"/>
    </source>
</evidence>
<organism evidence="4 5">
    <name type="scientific">Phaeomoniella chlamydospora</name>
    <name type="common">Phaeoacremonium chlamydosporum</name>
    <dbReference type="NCBI Taxonomy" id="158046"/>
    <lineage>
        <taxon>Eukaryota</taxon>
        <taxon>Fungi</taxon>
        <taxon>Dikarya</taxon>
        <taxon>Ascomycota</taxon>
        <taxon>Pezizomycotina</taxon>
        <taxon>Eurotiomycetes</taxon>
        <taxon>Chaetothyriomycetidae</taxon>
        <taxon>Phaeomoniellales</taxon>
        <taxon>Phaeomoniellaceae</taxon>
        <taxon>Phaeomoniella</taxon>
    </lineage>
</organism>
<keyword evidence="5" id="KW-1185">Reference proteome</keyword>
<comment type="similarity">
    <text evidence="1">Belongs to the peptidase M20A family.</text>
</comment>
<dbReference type="Gene3D" id="3.30.70.360">
    <property type="match status" value="1"/>
</dbReference>
<dbReference type="EMBL" id="LCWF01000070">
    <property type="protein sequence ID" value="KKY23189.1"/>
    <property type="molecule type" value="Genomic_DNA"/>
</dbReference>
<dbReference type="InterPro" id="IPR002933">
    <property type="entry name" value="Peptidase_M20"/>
</dbReference>
<protein>
    <submittedName>
        <fullName evidence="4">Putative beta-alanine synthase</fullName>
    </submittedName>
</protein>
<dbReference type="InterPro" id="IPR011650">
    <property type="entry name" value="Peptidase_M20_dimer"/>
</dbReference>